<gene>
    <name evidence="3" type="ORF">VZ94_16345</name>
</gene>
<feature type="transmembrane region" description="Helical" evidence="1">
    <location>
        <begin position="213"/>
        <end position="234"/>
    </location>
</feature>
<name>A0A0F3IFV5_9GAMM</name>
<reference evidence="3 4" key="2">
    <citation type="journal article" date="2016" name="Microb. Ecol.">
        <title>Genome Characteristics of a Novel Type I Methanotroph (Sn10-6) Isolated from a Flooded Indian Rice Field.</title>
        <authorList>
            <person name="Rahalkar M.C."/>
            <person name="Pandit P.S."/>
            <person name="Dhakephalkar P.K."/>
            <person name="Pore S."/>
            <person name="Arora P."/>
            <person name="Kapse N."/>
        </authorList>
    </citation>
    <scope>NUCLEOTIDE SEQUENCE [LARGE SCALE GENOMIC DNA]</scope>
    <source>
        <strain evidence="3 4">Sn10-6</strain>
    </source>
</reference>
<comment type="caution">
    <text evidence="3">The sequence shown here is derived from an EMBL/GenBank/DDBJ whole genome shotgun (WGS) entry which is preliminary data.</text>
</comment>
<dbReference type="RefSeq" id="WP_192828677.1">
    <property type="nucleotide sequence ID" value="NZ_LAJX01000188.1"/>
</dbReference>
<dbReference type="Pfam" id="PF13188">
    <property type="entry name" value="PAS_8"/>
    <property type="match status" value="1"/>
</dbReference>
<evidence type="ECO:0000313" key="4">
    <source>
        <dbReference type="Proteomes" id="UP000033684"/>
    </source>
</evidence>
<keyword evidence="1" id="KW-1133">Transmembrane helix</keyword>
<keyword evidence="1" id="KW-0812">Transmembrane</keyword>
<sequence>MNTYDSLNRIYPYFDVINQYPEKMDIPKYNFYYEADAQHNPSRGPVWTDVYFDPAGQGWMTSCIAPVYNQLNQEFLEGVVGIDITVQDIINEVNQLSIPWEGYAVLVSRAGTILALPQQGEKDWRVQGLTERSYVGVVKWDTFREREFNIYANPLIENLIKGEPNGISHIKLASDKLLSWATIPITGWKIILVAEEARIFEPANTLANHLEQIAWLMIIGMFLFYLVFFYILYLRARNMSLSISEPLKKIDMMVIDIANGKPVQVTDEFAVTELDSTVNGIVVMGQKLECANTDLNNALNEITKKSEQLQTIFDVSPSGYVLINQCADVVLVNRAFSEFTGISQSAALKLTESELITRLAELTELPIDIAKFSNDLFRMKLIWPQLKILLCGAKEIFINNSSEFFR</sequence>
<dbReference type="SUPFAM" id="SSF55785">
    <property type="entry name" value="PYP-like sensor domain (PAS domain)"/>
    <property type="match status" value="1"/>
</dbReference>
<dbReference type="InterPro" id="IPR035965">
    <property type="entry name" value="PAS-like_dom_sf"/>
</dbReference>
<feature type="domain" description="PAS" evidence="2">
    <location>
        <begin position="307"/>
        <end position="364"/>
    </location>
</feature>
<keyword evidence="4" id="KW-1185">Reference proteome</keyword>
<dbReference type="Proteomes" id="UP000033684">
    <property type="component" value="Unassembled WGS sequence"/>
</dbReference>
<reference evidence="4" key="1">
    <citation type="submission" date="2015-03" db="EMBL/GenBank/DDBJ databases">
        <title>Draft genome sequence of a novel methanotroph (Sn10-6) isolated from flooded ricefield rhizosphere in India.</title>
        <authorList>
            <person name="Pandit P.S."/>
            <person name="Pore S.D."/>
            <person name="Arora P."/>
            <person name="Kapse N.G."/>
            <person name="Dhakephalkar P.K."/>
            <person name="Rahalkar M.C."/>
        </authorList>
    </citation>
    <scope>NUCLEOTIDE SEQUENCE [LARGE SCALE GENOMIC DNA]</scope>
    <source>
        <strain evidence="4">Sn10-6</strain>
    </source>
</reference>
<evidence type="ECO:0000259" key="2">
    <source>
        <dbReference type="Pfam" id="PF13188"/>
    </source>
</evidence>
<proteinExistence type="predicted"/>
<dbReference type="AlphaFoldDB" id="A0A0F3IFV5"/>
<dbReference type="InterPro" id="IPR000014">
    <property type="entry name" value="PAS"/>
</dbReference>
<keyword evidence="1" id="KW-0472">Membrane</keyword>
<dbReference type="Gene3D" id="3.30.450.20">
    <property type="entry name" value="PAS domain"/>
    <property type="match status" value="2"/>
</dbReference>
<accession>A0A0F3IFV5</accession>
<evidence type="ECO:0000313" key="3">
    <source>
        <dbReference type="EMBL" id="KJV05680.1"/>
    </source>
</evidence>
<protein>
    <recommendedName>
        <fullName evidence="2">PAS domain-containing protein</fullName>
    </recommendedName>
</protein>
<evidence type="ECO:0000256" key="1">
    <source>
        <dbReference type="SAM" id="Phobius"/>
    </source>
</evidence>
<organism evidence="3 4">
    <name type="scientific">Methylocucumis oryzae</name>
    <dbReference type="NCBI Taxonomy" id="1632867"/>
    <lineage>
        <taxon>Bacteria</taxon>
        <taxon>Pseudomonadati</taxon>
        <taxon>Pseudomonadota</taxon>
        <taxon>Gammaproteobacteria</taxon>
        <taxon>Methylococcales</taxon>
        <taxon>Methylococcaceae</taxon>
        <taxon>Methylocucumis</taxon>
    </lineage>
</organism>
<dbReference type="PATRIC" id="fig|1632867.3.peg.2070"/>
<dbReference type="EMBL" id="LAJX01000188">
    <property type="protein sequence ID" value="KJV05680.1"/>
    <property type="molecule type" value="Genomic_DNA"/>
</dbReference>